<dbReference type="CDD" id="cd00432">
    <property type="entry name" value="Ribosomal_L18_L5e"/>
    <property type="match status" value="1"/>
</dbReference>
<dbReference type="PANTHER" id="PTHR12899:SF3">
    <property type="entry name" value="LARGE RIBOSOMAL SUBUNIT PROTEIN UL18M"/>
    <property type="match status" value="1"/>
</dbReference>
<evidence type="ECO:0000313" key="9">
    <source>
        <dbReference type="EMBL" id="SFN02474.1"/>
    </source>
</evidence>
<keyword evidence="10" id="KW-1185">Reference proteome</keyword>
<keyword evidence="3 7" id="KW-0694">RNA-binding</keyword>
<proteinExistence type="inferred from homology"/>
<evidence type="ECO:0000256" key="4">
    <source>
        <dbReference type="ARBA" id="ARBA00022980"/>
    </source>
</evidence>
<dbReference type="OrthoDB" id="9810939at2"/>
<dbReference type="InterPro" id="IPR004389">
    <property type="entry name" value="Ribosomal_uL18_bac-type"/>
</dbReference>
<dbReference type="SUPFAM" id="SSF53137">
    <property type="entry name" value="Translational machinery components"/>
    <property type="match status" value="1"/>
</dbReference>
<evidence type="ECO:0000256" key="1">
    <source>
        <dbReference type="ARBA" id="ARBA00007116"/>
    </source>
</evidence>
<dbReference type="Pfam" id="PF00861">
    <property type="entry name" value="Ribosomal_L18p"/>
    <property type="match status" value="1"/>
</dbReference>
<evidence type="ECO:0000256" key="5">
    <source>
        <dbReference type="ARBA" id="ARBA00023274"/>
    </source>
</evidence>
<dbReference type="HAMAP" id="MF_01337_B">
    <property type="entry name" value="Ribosomal_uL18_B"/>
    <property type="match status" value="1"/>
</dbReference>
<dbReference type="GO" id="GO:0003735">
    <property type="term" value="F:structural constituent of ribosome"/>
    <property type="evidence" value="ECO:0007669"/>
    <property type="project" value="InterPro"/>
</dbReference>
<dbReference type="FunFam" id="3.30.420.100:FF:000001">
    <property type="entry name" value="50S ribosomal protein L18"/>
    <property type="match status" value="1"/>
</dbReference>
<keyword evidence="5 7" id="KW-0687">Ribonucleoprotein</keyword>
<dbReference type="GO" id="GO:0022625">
    <property type="term" value="C:cytosolic large ribosomal subunit"/>
    <property type="evidence" value="ECO:0007669"/>
    <property type="project" value="TreeGrafter"/>
</dbReference>
<keyword evidence="2 7" id="KW-0699">rRNA-binding</keyword>
<comment type="similarity">
    <text evidence="1 7">Belongs to the universal ribosomal protein uL18 family.</text>
</comment>
<dbReference type="PANTHER" id="PTHR12899">
    <property type="entry name" value="39S RIBOSOMAL PROTEIN L18, MITOCHONDRIAL"/>
    <property type="match status" value="1"/>
</dbReference>
<name>A0A1I4VMH8_9BACT</name>
<dbReference type="STRING" id="39841.SAMN05660836_02376"/>
<evidence type="ECO:0000256" key="2">
    <source>
        <dbReference type="ARBA" id="ARBA00022730"/>
    </source>
</evidence>
<gene>
    <name evidence="7" type="primary">rplR</name>
    <name evidence="9" type="ORF">SAMN05660836_02376</name>
</gene>
<evidence type="ECO:0000256" key="3">
    <source>
        <dbReference type="ARBA" id="ARBA00022884"/>
    </source>
</evidence>
<accession>A0A1I4VMH8</accession>
<dbReference type="Gene3D" id="3.30.420.100">
    <property type="match status" value="1"/>
</dbReference>
<feature type="compositionally biased region" description="Basic residues" evidence="8">
    <location>
        <begin position="13"/>
        <end position="22"/>
    </location>
</feature>
<sequence>MGSGVNPRVEGRLRRKKRIRKRVKGTEERPRLCVYRSLKHMYAQIIDDERGVTLVSASTLSPELRAELAEIKGKVEAAKKVGELLGKKALEKGISKVVFDRNGYKYHGRVRAVAEGARAAGLQF</sequence>
<reference evidence="9 10" key="1">
    <citation type="submission" date="2016-10" db="EMBL/GenBank/DDBJ databases">
        <authorList>
            <person name="de Groot N.N."/>
        </authorList>
    </citation>
    <scope>NUCLEOTIDE SEQUENCE [LARGE SCALE GENOMIC DNA]</scope>
    <source>
        <strain evidence="9 10">DSM 9990</strain>
    </source>
</reference>
<dbReference type="GO" id="GO:0006412">
    <property type="term" value="P:translation"/>
    <property type="evidence" value="ECO:0007669"/>
    <property type="project" value="UniProtKB-UniRule"/>
</dbReference>
<evidence type="ECO:0000313" key="10">
    <source>
        <dbReference type="Proteomes" id="UP000199611"/>
    </source>
</evidence>
<dbReference type="RefSeq" id="WP_093396042.1">
    <property type="nucleotide sequence ID" value="NZ_FOUU01000010.1"/>
</dbReference>
<dbReference type="AlphaFoldDB" id="A0A1I4VMH8"/>
<keyword evidence="4 7" id="KW-0689">Ribosomal protein</keyword>
<dbReference type="Proteomes" id="UP000199611">
    <property type="component" value="Unassembled WGS sequence"/>
</dbReference>
<evidence type="ECO:0000256" key="6">
    <source>
        <dbReference type="ARBA" id="ARBA00035197"/>
    </source>
</evidence>
<dbReference type="InterPro" id="IPR005484">
    <property type="entry name" value="Ribosomal_uL18_bac/plant/anim"/>
</dbReference>
<protein>
    <recommendedName>
        <fullName evidence="6 7">Large ribosomal subunit protein uL18</fullName>
    </recommendedName>
</protein>
<comment type="function">
    <text evidence="7">This is one of the proteins that bind and probably mediate the attachment of the 5S RNA into the large ribosomal subunit, where it forms part of the central protuberance.</text>
</comment>
<dbReference type="GO" id="GO:0008097">
    <property type="term" value="F:5S rRNA binding"/>
    <property type="evidence" value="ECO:0007669"/>
    <property type="project" value="TreeGrafter"/>
</dbReference>
<organism evidence="9 10">
    <name type="scientific">Thermodesulforhabdus norvegica</name>
    <dbReference type="NCBI Taxonomy" id="39841"/>
    <lineage>
        <taxon>Bacteria</taxon>
        <taxon>Pseudomonadati</taxon>
        <taxon>Thermodesulfobacteriota</taxon>
        <taxon>Syntrophobacteria</taxon>
        <taxon>Syntrophobacterales</taxon>
        <taxon>Thermodesulforhabdaceae</taxon>
        <taxon>Thermodesulforhabdus</taxon>
    </lineage>
</organism>
<dbReference type="EMBL" id="FOUU01000010">
    <property type="protein sequence ID" value="SFN02474.1"/>
    <property type="molecule type" value="Genomic_DNA"/>
</dbReference>
<comment type="subunit">
    <text evidence="7">Part of the 50S ribosomal subunit; part of the 5S rRNA/L5/L18/L25 subcomplex. Contacts the 5S and 23S rRNAs.</text>
</comment>
<evidence type="ECO:0000256" key="7">
    <source>
        <dbReference type="HAMAP-Rule" id="MF_01337"/>
    </source>
</evidence>
<dbReference type="InterPro" id="IPR057268">
    <property type="entry name" value="Ribosomal_L18"/>
</dbReference>
<evidence type="ECO:0000256" key="8">
    <source>
        <dbReference type="SAM" id="MobiDB-lite"/>
    </source>
</evidence>
<dbReference type="NCBIfam" id="TIGR00060">
    <property type="entry name" value="L18_bact"/>
    <property type="match status" value="1"/>
</dbReference>
<feature type="region of interest" description="Disordered" evidence="8">
    <location>
        <begin position="1"/>
        <end position="22"/>
    </location>
</feature>